<keyword evidence="2" id="KW-1185">Reference proteome</keyword>
<evidence type="ECO:0000313" key="1">
    <source>
        <dbReference type="EMBL" id="MCU7554263.1"/>
    </source>
</evidence>
<proteinExistence type="predicted"/>
<evidence type="ECO:0000313" key="2">
    <source>
        <dbReference type="Proteomes" id="UP001209257"/>
    </source>
</evidence>
<protein>
    <submittedName>
        <fullName evidence="1">Uncharacterized protein</fullName>
    </submittedName>
</protein>
<name>A0ABT2VP66_9ALTE</name>
<dbReference type="RefSeq" id="WP_262992941.1">
    <property type="nucleotide sequence ID" value="NZ_JAOTJC010000006.1"/>
</dbReference>
<sequence length="59" mass="6718">MHLRFHNVHQMDVVRGLLSDHLTTWVPSDSMLTAFLFGSQAQQAMADIKKPGSFRCLVF</sequence>
<gene>
    <name evidence="1" type="ORF">OCL06_06605</name>
</gene>
<dbReference type="Proteomes" id="UP001209257">
    <property type="component" value="Unassembled WGS sequence"/>
</dbReference>
<accession>A0ABT2VP66</accession>
<comment type="caution">
    <text evidence="1">The sequence shown here is derived from an EMBL/GenBank/DDBJ whole genome shotgun (WGS) entry which is preliminary data.</text>
</comment>
<organism evidence="1 2">
    <name type="scientific">Alteromonas salexigens</name>
    <dbReference type="NCBI Taxonomy" id="2982530"/>
    <lineage>
        <taxon>Bacteria</taxon>
        <taxon>Pseudomonadati</taxon>
        <taxon>Pseudomonadota</taxon>
        <taxon>Gammaproteobacteria</taxon>
        <taxon>Alteromonadales</taxon>
        <taxon>Alteromonadaceae</taxon>
        <taxon>Alteromonas/Salinimonas group</taxon>
        <taxon>Alteromonas</taxon>
    </lineage>
</organism>
<dbReference type="EMBL" id="JAOTJC010000006">
    <property type="protein sequence ID" value="MCU7554263.1"/>
    <property type="molecule type" value="Genomic_DNA"/>
</dbReference>
<reference evidence="2" key="1">
    <citation type="submission" date="2023-07" db="EMBL/GenBank/DDBJ databases">
        <title>Study on multiphase classification of strain Alteromonas salexigens isolated from the Yellow Sea.</title>
        <authorList>
            <person name="Sun L."/>
        </authorList>
    </citation>
    <scope>NUCLEOTIDE SEQUENCE [LARGE SCALE GENOMIC DNA]</scope>
    <source>
        <strain evidence="2">ASW11-19</strain>
    </source>
</reference>